<name>A0A377Q3N7_9NEIS</name>
<reference evidence="2 4" key="1">
    <citation type="submission" date="2018-06" db="EMBL/GenBank/DDBJ databases">
        <authorList>
            <consortium name="Pathogen Informatics"/>
            <person name="Doyle S."/>
        </authorList>
    </citation>
    <scope>NUCLEOTIDE SEQUENCE [LARGE SCALE GENOMIC DNA]</scope>
    <source>
        <strain evidence="2 4">NCTC11159</strain>
    </source>
</reference>
<protein>
    <submittedName>
        <fullName evidence="3">Cell wall assembly regulator SMI1</fullName>
    </submittedName>
    <submittedName>
        <fullName evidence="2">SMI1 / KNR4 family</fullName>
    </submittedName>
</protein>
<dbReference type="Proteomes" id="UP000255108">
    <property type="component" value="Unassembled WGS sequence"/>
</dbReference>
<evidence type="ECO:0000313" key="5">
    <source>
        <dbReference type="Proteomes" id="UP000295794"/>
    </source>
</evidence>
<evidence type="ECO:0000259" key="1">
    <source>
        <dbReference type="SMART" id="SM00860"/>
    </source>
</evidence>
<dbReference type="EMBL" id="SMBT01000001">
    <property type="protein sequence ID" value="TCU90293.1"/>
    <property type="molecule type" value="Genomic_DNA"/>
</dbReference>
<dbReference type="Gene3D" id="3.40.1580.10">
    <property type="entry name" value="SMI1/KNR4-like"/>
    <property type="match status" value="1"/>
</dbReference>
<dbReference type="Proteomes" id="UP000295794">
    <property type="component" value="Unassembled WGS sequence"/>
</dbReference>
<evidence type="ECO:0000313" key="2">
    <source>
        <dbReference type="EMBL" id="STQ89320.1"/>
    </source>
</evidence>
<dbReference type="RefSeq" id="WP_115225781.1">
    <property type="nucleotide sequence ID" value="NZ_CAWOLO010000001.1"/>
</dbReference>
<feature type="domain" description="Knr4/Smi1-like" evidence="1">
    <location>
        <begin position="31"/>
        <end position="182"/>
    </location>
</feature>
<dbReference type="PANTHER" id="PTHR47432">
    <property type="entry name" value="CELL WALL ASSEMBLY REGULATOR SMI1"/>
    <property type="match status" value="1"/>
</dbReference>
<organism evidence="2 4">
    <name type="scientific">Iodobacter fluviatilis</name>
    <dbReference type="NCBI Taxonomy" id="537"/>
    <lineage>
        <taxon>Bacteria</taxon>
        <taxon>Pseudomonadati</taxon>
        <taxon>Pseudomonadota</taxon>
        <taxon>Betaproteobacteria</taxon>
        <taxon>Neisseriales</taxon>
        <taxon>Chitinibacteraceae</taxon>
        <taxon>Iodobacter</taxon>
    </lineage>
</organism>
<reference evidence="3 5" key="2">
    <citation type="submission" date="2019-03" db="EMBL/GenBank/DDBJ databases">
        <title>Genomic Encyclopedia of Type Strains, Phase IV (KMG-IV): sequencing the most valuable type-strain genomes for metagenomic binning, comparative biology and taxonomic classification.</title>
        <authorList>
            <person name="Goeker M."/>
        </authorList>
    </citation>
    <scope>NUCLEOTIDE SEQUENCE [LARGE SCALE GENOMIC DNA]</scope>
    <source>
        <strain evidence="3 5">DSM 3764</strain>
    </source>
</reference>
<dbReference type="SUPFAM" id="SSF160631">
    <property type="entry name" value="SMI1/KNR4-like"/>
    <property type="match status" value="1"/>
</dbReference>
<keyword evidence="5" id="KW-1185">Reference proteome</keyword>
<proteinExistence type="predicted"/>
<dbReference type="InterPro" id="IPR051873">
    <property type="entry name" value="KNR4/SMI1_regulator"/>
</dbReference>
<dbReference type="AlphaFoldDB" id="A0A377Q3N7"/>
<dbReference type="Pfam" id="PF09346">
    <property type="entry name" value="SMI1_KNR4"/>
    <property type="match status" value="1"/>
</dbReference>
<accession>A0A377Q3N7</accession>
<gene>
    <name evidence="3" type="ORF">EV682_101318</name>
    <name evidence="2" type="ORF">NCTC11159_00336</name>
</gene>
<evidence type="ECO:0000313" key="3">
    <source>
        <dbReference type="EMBL" id="TCU90293.1"/>
    </source>
</evidence>
<sequence>MENAPLKTSWRKIEDWLLANAPKIHSSLNKPAAVDSIDELKKLIGSELPLQLIELYEIHNGIESESIANLVYGMKFISIEDAINLVNNIDANSSPLKYADSQIKAGYTLHKKRFPIADDNGTCMLCIDLDPSELGKIGQIIFIDYDCNVAIKLADSLEDLFHNFQEDLYSEKYSFLAEALEDNNEWLNPIREIDPVNWFNSPTWAHIKV</sequence>
<dbReference type="OrthoDB" id="9000310at2"/>
<dbReference type="PANTHER" id="PTHR47432:SF1">
    <property type="entry name" value="CELL WALL ASSEMBLY REGULATOR SMI1"/>
    <property type="match status" value="1"/>
</dbReference>
<dbReference type="GO" id="GO:0043332">
    <property type="term" value="C:mating projection tip"/>
    <property type="evidence" value="ECO:0007669"/>
    <property type="project" value="TreeGrafter"/>
</dbReference>
<dbReference type="SMART" id="SM00860">
    <property type="entry name" value="SMI1_KNR4"/>
    <property type="match status" value="1"/>
</dbReference>
<dbReference type="InterPro" id="IPR018958">
    <property type="entry name" value="Knr4/Smi1-like_dom"/>
</dbReference>
<dbReference type="EMBL" id="UGHR01000001">
    <property type="protein sequence ID" value="STQ89320.1"/>
    <property type="molecule type" value="Genomic_DNA"/>
</dbReference>
<evidence type="ECO:0000313" key="4">
    <source>
        <dbReference type="Proteomes" id="UP000255108"/>
    </source>
</evidence>
<dbReference type="InterPro" id="IPR037883">
    <property type="entry name" value="Knr4/Smi1-like_sf"/>
</dbReference>